<dbReference type="OrthoDB" id="2510018at2759"/>
<evidence type="ECO:0000313" key="3">
    <source>
        <dbReference type="Proteomes" id="UP000765509"/>
    </source>
</evidence>
<organism evidence="2 3">
    <name type="scientific">Austropuccinia psidii MF-1</name>
    <dbReference type="NCBI Taxonomy" id="1389203"/>
    <lineage>
        <taxon>Eukaryota</taxon>
        <taxon>Fungi</taxon>
        <taxon>Dikarya</taxon>
        <taxon>Basidiomycota</taxon>
        <taxon>Pucciniomycotina</taxon>
        <taxon>Pucciniomycetes</taxon>
        <taxon>Pucciniales</taxon>
        <taxon>Sphaerophragmiaceae</taxon>
        <taxon>Austropuccinia</taxon>
    </lineage>
</organism>
<proteinExistence type="predicted"/>
<dbReference type="EMBL" id="AVOT02003396">
    <property type="protein sequence ID" value="MBW0473383.1"/>
    <property type="molecule type" value="Genomic_DNA"/>
</dbReference>
<feature type="signal peptide" evidence="1">
    <location>
        <begin position="1"/>
        <end position="18"/>
    </location>
</feature>
<keyword evidence="1" id="KW-0732">Signal</keyword>
<dbReference type="AlphaFoldDB" id="A0A9Q3BYK4"/>
<reference evidence="2" key="1">
    <citation type="submission" date="2021-03" db="EMBL/GenBank/DDBJ databases">
        <title>Draft genome sequence of rust myrtle Austropuccinia psidii MF-1, a brazilian biotype.</title>
        <authorList>
            <person name="Quecine M.C."/>
            <person name="Pachon D.M.R."/>
            <person name="Bonatelli M.L."/>
            <person name="Correr F.H."/>
            <person name="Franceschini L.M."/>
            <person name="Leite T.F."/>
            <person name="Margarido G.R.A."/>
            <person name="Almeida C.A."/>
            <person name="Ferrarezi J.A."/>
            <person name="Labate C.A."/>
        </authorList>
    </citation>
    <scope>NUCLEOTIDE SEQUENCE</scope>
    <source>
        <strain evidence="2">MF-1</strain>
    </source>
</reference>
<evidence type="ECO:0000256" key="1">
    <source>
        <dbReference type="SAM" id="SignalP"/>
    </source>
</evidence>
<sequence length="183" mass="20661">MLLSSIIPSLLLAASVISSPTQSGSSHTELVASGKTEFEVAQKAVIQVQQPVKTLCYQGQPDEVKGKLESLYNPVYEVSTKVHEIVQIKEKIVYSNVEAYFVAFVKLLVEFEVIIKTVGNYPKIVNYTKTHFTHFDTHFAKISKDLQDCGIDVSKRFREHVELNFTIWATVGFTFQTKYLEGH</sequence>
<feature type="chain" id="PRO_5040120285" evidence="1">
    <location>
        <begin position="19"/>
        <end position="183"/>
    </location>
</feature>
<name>A0A9Q3BYK4_9BASI</name>
<evidence type="ECO:0000313" key="2">
    <source>
        <dbReference type="EMBL" id="MBW0473383.1"/>
    </source>
</evidence>
<protein>
    <submittedName>
        <fullName evidence="2">Uncharacterized protein</fullName>
    </submittedName>
</protein>
<accession>A0A9Q3BYK4</accession>
<comment type="caution">
    <text evidence="2">The sequence shown here is derived from an EMBL/GenBank/DDBJ whole genome shotgun (WGS) entry which is preliminary data.</text>
</comment>
<gene>
    <name evidence="2" type="ORF">O181_013098</name>
</gene>
<dbReference type="Proteomes" id="UP000765509">
    <property type="component" value="Unassembled WGS sequence"/>
</dbReference>
<keyword evidence="3" id="KW-1185">Reference proteome</keyword>